<feature type="compositionally biased region" description="Basic residues" evidence="1">
    <location>
        <begin position="413"/>
        <end position="422"/>
    </location>
</feature>
<gene>
    <name evidence="2" type="ORF">BCR38DRAFT_450901</name>
</gene>
<sequence>MSRPSTRARSAIANVNRSTADYHQSLLQVEIERQSHDRPPHLQLRGATSVPITSTSLSCTSDNSIRLARKASGQKKLSRDRCTQLSRQELDEFEALPLAIRRKYFSTLERLRFAKTSDHIYDDNYNEDDRLDGKVFLNAEPHRDSQGSTRSDTLVRQSTYPPLYRDQAASDTFLPLNLSHPNLKQHHLTRDEQVALARQLRASVILDAADEAIGRATRQLSTAYTPSLSSTRPSMESPTPEFQQPQIKNKRDSLHDAFRWLDEDEDLDLSLFLDDYHANLREALPLPTKDNRPSFRRHLSITKLPFGRSSISTSRPATQDASSTPTSPTPTSVSFPQHIRRKSRALSLIAPKHATQEALASFDPGAAHYQDPEARLKLRVYLASPQKFDEAIEFGFPSNDALTGVPKSAPHPATRRQSRRQSRREPDDPERFKTFLADDGSSIYSDDMSEPDPESPKTPLTPDKLTRSARSLGLVSSHLPNTAESYAQAPASSREMTLRMTLTRPDLRACEDHIYGWQRGPQRHSRRVSQPDNVPRKSMFVGDNSKPKENLDKFFASLDDEAAHHSTTDGGVVKRFWNKVRRN</sequence>
<dbReference type="EMBL" id="MCFJ01000022">
    <property type="protein sequence ID" value="ORY56693.1"/>
    <property type="molecule type" value="Genomic_DNA"/>
</dbReference>
<dbReference type="AlphaFoldDB" id="A0A1Y2DBP3"/>
<keyword evidence="3" id="KW-1185">Reference proteome</keyword>
<dbReference type="InParanoid" id="A0A1Y2DBP3"/>
<comment type="caution">
    <text evidence="2">The sequence shown here is derived from an EMBL/GenBank/DDBJ whole genome shotgun (WGS) entry which is preliminary data.</text>
</comment>
<evidence type="ECO:0000313" key="2">
    <source>
        <dbReference type="EMBL" id="ORY56693.1"/>
    </source>
</evidence>
<organism evidence="2 3">
    <name type="scientific">Pseudomassariella vexata</name>
    <dbReference type="NCBI Taxonomy" id="1141098"/>
    <lineage>
        <taxon>Eukaryota</taxon>
        <taxon>Fungi</taxon>
        <taxon>Dikarya</taxon>
        <taxon>Ascomycota</taxon>
        <taxon>Pezizomycotina</taxon>
        <taxon>Sordariomycetes</taxon>
        <taxon>Xylariomycetidae</taxon>
        <taxon>Amphisphaeriales</taxon>
        <taxon>Pseudomassariaceae</taxon>
        <taxon>Pseudomassariella</taxon>
    </lineage>
</organism>
<reference evidence="2 3" key="1">
    <citation type="submission" date="2016-07" db="EMBL/GenBank/DDBJ databases">
        <title>Pervasive Adenine N6-methylation of Active Genes in Fungi.</title>
        <authorList>
            <consortium name="DOE Joint Genome Institute"/>
            <person name="Mondo S.J."/>
            <person name="Dannebaum R.O."/>
            <person name="Kuo R.C."/>
            <person name="Labutti K."/>
            <person name="Haridas S."/>
            <person name="Kuo A."/>
            <person name="Salamov A."/>
            <person name="Ahrendt S.R."/>
            <person name="Lipzen A."/>
            <person name="Sullivan W."/>
            <person name="Andreopoulos W.B."/>
            <person name="Clum A."/>
            <person name="Lindquist E."/>
            <person name="Daum C."/>
            <person name="Ramamoorthy G.K."/>
            <person name="Gryganskyi A."/>
            <person name="Culley D."/>
            <person name="Magnuson J.K."/>
            <person name="James T.Y."/>
            <person name="O'Malley M.A."/>
            <person name="Stajich J.E."/>
            <person name="Spatafora J.W."/>
            <person name="Visel A."/>
            <person name="Grigoriev I.V."/>
        </authorList>
    </citation>
    <scope>NUCLEOTIDE SEQUENCE [LARGE SCALE GENOMIC DNA]</scope>
    <source>
        <strain evidence="2 3">CBS 129021</strain>
    </source>
</reference>
<name>A0A1Y2DBP3_9PEZI</name>
<proteinExistence type="predicted"/>
<dbReference type="Proteomes" id="UP000193689">
    <property type="component" value="Unassembled WGS sequence"/>
</dbReference>
<protein>
    <recommendedName>
        <fullName evidence="4">Mucin</fullName>
    </recommendedName>
</protein>
<dbReference type="OrthoDB" id="5380370at2759"/>
<feature type="region of interest" description="Disordered" evidence="1">
    <location>
        <begin position="397"/>
        <end position="464"/>
    </location>
</feature>
<dbReference type="RefSeq" id="XP_040710272.1">
    <property type="nucleotide sequence ID" value="XM_040861424.1"/>
</dbReference>
<feature type="region of interest" description="Disordered" evidence="1">
    <location>
        <begin position="307"/>
        <end position="338"/>
    </location>
</feature>
<evidence type="ECO:0000313" key="3">
    <source>
        <dbReference type="Proteomes" id="UP000193689"/>
    </source>
</evidence>
<feature type="region of interest" description="Disordered" evidence="1">
    <location>
        <begin position="224"/>
        <end position="248"/>
    </location>
</feature>
<feature type="compositionally biased region" description="Basic and acidic residues" evidence="1">
    <location>
        <begin position="423"/>
        <end position="433"/>
    </location>
</feature>
<accession>A0A1Y2DBP3</accession>
<feature type="compositionally biased region" description="Polar residues" evidence="1">
    <location>
        <begin position="224"/>
        <end position="247"/>
    </location>
</feature>
<evidence type="ECO:0000256" key="1">
    <source>
        <dbReference type="SAM" id="MobiDB-lite"/>
    </source>
</evidence>
<feature type="compositionally biased region" description="Low complexity" evidence="1">
    <location>
        <begin position="322"/>
        <end position="332"/>
    </location>
</feature>
<dbReference type="GeneID" id="63777636"/>
<evidence type="ECO:0008006" key="4">
    <source>
        <dbReference type="Google" id="ProtNLM"/>
    </source>
</evidence>
<feature type="compositionally biased region" description="Polar residues" evidence="1">
    <location>
        <begin position="309"/>
        <end position="321"/>
    </location>
</feature>
<feature type="region of interest" description="Disordered" evidence="1">
    <location>
        <begin position="521"/>
        <end position="546"/>
    </location>
</feature>